<evidence type="ECO:0000256" key="1">
    <source>
        <dbReference type="ARBA" id="ARBA00023604"/>
    </source>
</evidence>
<dbReference type="PANTHER" id="PTHR34598:SF3">
    <property type="entry name" value="OXIDOREDUCTASE AN1597"/>
    <property type="match status" value="1"/>
</dbReference>
<comment type="similarity">
    <text evidence="1">Belongs to the asaB hydroxylase/desaturase family.</text>
</comment>
<keyword evidence="3" id="KW-1185">Reference proteome</keyword>
<dbReference type="NCBIfam" id="NF041278">
    <property type="entry name" value="CmcJ_NvfI_EfuI"/>
    <property type="match status" value="1"/>
</dbReference>
<dbReference type="InterPro" id="IPR044053">
    <property type="entry name" value="AsaB-like"/>
</dbReference>
<gene>
    <name evidence="2" type="ORF">E1B28_000080</name>
</gene>
<dbReference type="EMBL" id="CM032181">
    <property type="protein sequence ID" value="KAG7098109.1"/>
    <property type="molecule type" value="Genomic_DNA"/>
</dbReference>
<dbReference type="Proteomes" id="UP001049176">
    <property type="component" value="Chromosome 1"/>
</dbReference>
<evidence type="ECO:0008006" key="4">
    <source>
        <dbReference type="Google" id="ProtNLM"/>
    </source>
</evidence>
<dbReference type="GeneID" id="66069156"/>
<evidence type="ECO:0000313" key="3">
    <source>
        <dbReference type="Proteomes" id="UP001049176"/>
    </source>
</evidence>
<proteinExistence type="inferred from homology"/>
<dbReference type="OrthoDB" id="412788at2759"/>
<protein>
    <recommendedName>
        <fullName evidence="4">Methyltransferase</fullName>
    </recommendedName>
</protein>
<reference evidence="2" key="1">
    <citation type="journal article" date="2021" name="Genome Biol. Evol.">
        <title>The assembled and annotated genome of the fairy-ring fungus Marasmius oreades.</title>
        <authorList>
            <person name="Hiltunen M."/>
            <person name="Ament-Velasquez S.L."/>
            <person name="Johannesson H."/>
        </authorList>
    </citation>
    <scope>NUCLEOTIDE SEQUENCE</scope>
    <source>
        <strain evidence="2">03SP1</strain>
    </source>
</reference>
<dbReference type="GO" id="GO:0016491">
    <property type="term" value="F:oxidoreductase activity"/>
    <property type="evidence" value="ECO:0007669"/>
    <property type="project" value="InterPro"/>
</dbReference>
<dbReference type="PANTHER" id="PTHR34598">
    <property type="entry name" value="BLL6449 PROTEIN"/>
    <property type="match status" value="1"/>
</dbReference>
<dbReference type="RefSeq" id="XP_043014579.1">
    <property type="nucleotide sequence ID" value="XM_043145880.1"/>
</dbReference>
<name>A0A9P7V0K3_9AGAR</name>
<comment type="caution">
    <text evidence="2">The sequence shown here is derived from an EMBL/GenBank/DDBJ whole genome shotgun (WGS) entry which is preliminary data.</text>
</comment>
<sequence length="289" mass="32943">MGITGAVNQTVSAETLFFPPAGTTDGTNPHRYLYPPPPGKGYTNYTNVKQRLQIENIRGKEGKYTLDEAGFQYIRETLKYQGFDKDDQEDVKKEYYPEVIDIIKKTTGASEVIIFDHKIRRHIPGKSRFEDPVKRGVVPIVHADETPVSSVCHVHRNTSSKEEAEGLLNKPRFQIINIWRPITHPAFDHPLAVCDYRSVDLEKDLVLMDLKVSDSVTDETYEMRFNPKQEWKYLRGMRTDEVLLMKCHDSIQDGSVATLVPHAAFSDPSTPPGSPFRESIEVRALVFYD</sequence>
<organism evidence="2 3">
    <name type="scientific">Marasmius oreades</name>
    <name type="common">fairy-ring Marasmius</name>
    <dbReference type="NCBI Taxonomy" id="181124"/>
    <lineage>
        <taxon>Eukaryota</taxon>
        <taxon>Fungi</taxon>
        <taxon>Dikarya</taxon>
        <taxon>Basidiomycota</taxon>
        <taxon>Agaricomycotina</taxon>
        <taxon>Agaricomycetes</taxon>
        <taxon>Agaricomycetidae</taxon>
        <taxon>Agaricales</taxon>
        <taxon>Marasmiineae</taxon>
        <taxon>Marasmiaceae</taxon>
        <taxon>Marasmius</taxon>
    </lineage>
</organism>
<dbReference type="AlphaFoldDB" id="A0A9P7V0K3"/>
<dbReference type="KEGG" id="more:E1B28_000080"/>
<evidence type="ECO:0000313" key="2">
    <source>
        <dbReference type="EMBL" id="KAG7098109.1"/>
    </source>
</evidence>
<accession>A0A9P7V0K3</accession>